<dbReference type="EMBL" id="BMMH01000002">
    <property type="protein sequence ID" value="GGL03541.1"/>
    <property type="molecule type" value="Genomic_DNA"/>
</dbReference>
<name>A0A917VQB4_9NOCA</name>
<dbReference type="InterPro" id="IPR016187">
    <property type="entry name" value="CTDL_fold"/>
</dbReference>
<comment type="caution">
    <text evidence="2">The sequence shown here is derived from an EMBL/GenBank/DDBJ whole genome shotgun (WGS) entry which is preliminary data.</text>
</comment>
<dbReference type="GO" id="GO:0120147">
    <property type="term" value="F:formylglycine-generating oxidase activity"/>
    <property type="evidence" value="ECO:0007669"/>
    <property type="project" value="TreeGrafter"/>
</dbReference>
<feature type="domain" description="Sulfatase-modifying factor enzyme-like" evidence="1">
    <location>
        <begin position="11"/>
        <end position="307"/>
    </location>
</feature>
<organism evidence="2 3">
    <name type="scientific">Nocardia jinanensis</name>
    <dbReference type="NCBI Taxonomy" id="382504"/>
    <lineage>
        <taxon>Bacteria</taxon>
        <taxon>Bacillati</taxon>
        <taxon>Actinomycetota</taxon>
        <taxon>Actinomycetes</taxon>
        <taxon>Mycobacteriales</taxon>
        <taxon>Nocardiaceae</taxon>
        <taxon>Nocardia</taxon>
    </lineage>
</organism>
<dbReference type="Pfam" id="PF03781">
    <property type="entry name" value="FGE-sulfatase"/>
    <property type="match status" value="1"/>
</dbReference>
<dbReference type="SUPFAM" id="SSF56436">
    <property type="entry name" value="C-type lectin-like"/>
    <property type="match status" value="1"/>
</dbReference>
<dbReference type="Gene3D" id="3.90.1580.10">
    <property type="entry name" value="paralog of FGE (formylglycine-generating enzyme)"/>
    <property type="match status" value="1"/>
</dbReference>
<protein>
    <recommendedName>
        <fullName evidence="1">Sulfatase-modifying factor enzyme-like domain-containing protein</fullName>
    </recommendedName>
</protein>
<evidence type="ECO:0000313" key="3">
    <source>
        <dbReference type="Proteomes" id="UP000638263"/>
    </source>
</evidence>
<accession>A0A917VQB4</accession>
<dbReference type="Proteomes" id="UP000638263">
    <property type="component" value="Unassembled WGS sequence"/>
</dbReference>
<dbReference type="InterPro" id="IPR005532">
    <property type="entry name" value="SUMF_dom"/>
</dbReference>
<dbReference type="InterPro" id="IPR051043">
    <property type="entry name" value="Sulfatase_Mod_Factor_Kinase"/>
</dbReference>
<dbReference type="PANTHER" id="PTHR23150:SF19">
    <property type="entry name" value="FORMYLGLYCINE-GENERATING ENZYME"/>
    <property type="match status" value="1"/>
</dbReference>
<proteinExistence type="predicted"/>
<reference evidence="2" key="2">
    <citation type="submission" date="2020-09" db="EMBL/GenBank/DDBJ databases">
        <authorList>
            <person name="Sun Q."/>
            <person name="Zhou Y."/>
        </authorList>
    </citation>
    <scope>NUCLEOTIDE SEQUENCE</scope>
    <source>
        <strain evidence="2">CGMCC 4.3508</strain>
    </source>
</reference>
<dbReference type="PANTHER" id="PTHR23150">
    <property type="entry name" value="SULFATASE MODIFYING FACTOR 1, 2"/>
    <property type="match status" value="1"/>
</dbReference>
<evidence type="ECO:0000313" key="2">
    <source>
        <dbReference type="EMBL" id="GGL03541.1"/>
    </source>
</evidence>
<evidence type="ECO:0000259" key="1">
    <source>
        <dbReference type="Pfam" id="PF03781"/>
    </source>
</evidence>
<gene>
    <name evidence="2" type="ORF">GCM10011588_17840</name>
</gene>
<reference evidence="2" key="1">
    <citation type="journal article" date="2014" name="Int. J. Syst. Evol. Microbiol.">
        <title>Complete genome sequence of Corynebacterium casei LMG S-19264T (=DSM 44701T), isolated from a smear-ripened cheese.</title>
        <authorList>
            <consortium name="US DOE Joint Genome Institute (JGI-PGF)"/>
            <person name="Walter F."/>
            <person name="Albersmeier A."/>
            <person name="Kalinowski J."/>
            <person name="Ruckert C."/>
        </authorList>
    </citation>
    <scope>NUCLEOTIDE SEQUENCE</scope>
    <source>
        <strain evidence="2">CGMCC 4.3508</strain>
    </source>
</reference>
<dbReference type="AlphaFoldDB" id="A0A917VQB4"/>
<keyword evidence="3" id="KW-1185">Reference proteome</keyword>
<dbReference type="RefSeq" id="WP_062996320.1">
    <property type="nucleotide sequence ID" value="NZ_BMMH01000002.1"/>
</dbReference>
<dbReference type="InterPro" id="IPR042095">
    <property type="entry name" value="SUMF_sf"/>
</dbReference>
<sequence length="313" mass="34763">MTTETDAAARRGMVRISGGDFAMGSNDFFPEERPVRRVRVDAFWIDAHPVTNAAFRRFVKQTGYVTVAERTPAAEDYPDASRQNLTPGGLVFRPTGGPVPMDDWRRWWRYVPGACWRHPRGPGSTLDRRDRHPVTQIAYGDAAAYAAWAGKQLPTEAEWEYAARGGLDSATYTWGDEFEPTGRRMANVWVGAFPWQFHPGRGQAGTPGTTAVGTYSPNGYGLSDMTGNVWEWTVDNIRAHRPATTCCAPRSPLIDDPEPDTAQRFPRHVVKGGSYLCAANYCLRYRPAARQSQTVDTATCHLGFRCVVPDTDS</sequence>